<feature type="transmembrane region" description="Helical" evidence="7">
    <location>
        <begin position="1244"/>
        <end position="1265"/>
    </location>
</feature>
<protein>
    <submittedName>
        <fullName evidence="10">FtsX-like permease family protein</fullName>
    </submittedName>
</protein>
<feature type="transmembrane region" description="Helical" evidence="7">
    <location>
        <begin position="840"/>
        <end position="867"/>
    </location>
</feature>
<feature type="transmembrane region" description="Helical" evidence="7">
    <location>
        <begin position="887"/>
        <end position="915"/>
    </location>
</feature>
<evidence type="ECO:0000256" key="3">
    <source>
        <dbReference type="ARBA" id="ARBA00022692"/>
    </source>
</evidence>
<feature type="coiled-coil region" evidence="6">
    <location>
        <begin position="464"/>
        <end position="539"/>
    </location>
</feature>
<reference evidence="10 11" key="1">
    <citation type="journal article" date="2021" name="Sci. Rep.">
        <title>The distribution of antibiotic resistance genes in chicken gut microbiota commensals.</title>
        <authorList>
            <person name="Juricova H."/>
            <person name="Matiasovicova J."/>
            <person name="Kubasova T."/>
            <person name="Cejkova D."/>
            <person name="Rychlik I."/>
        </authorList>
    </citation>
    <scope>NUCLEOTIDE SEQUENCE [LARGE SCALE GENOMIC DNA]</scope>
    <source>
        <strain evidence="10 11">An411</strain>
    </source>
</reference>
<sequence>MKLRHNRIITDALREIRNTFSRFLSLLVLSALAVCFLAGLRATAPDMKKSADLYFDQQNLMDLHVLSTLGLTDKDAEALAQQPGVAAVERAYTVDAVVHLTDNDYIVKVLSFTEDPGINAPRLVEGRLPQNARECLVEPLLLEETGLQLGDTLTLDTGDGDYADALRTETFTIVGTADSPLYVGTDRGTSSLGTGKVSAFVLLPLSAFSMETYTDFYLLAEGAESLLCYDDAYTDRIDSLTDSLEAFADQRARLRGEEVIGEANEKLAEAEQELADAQAEAEQELSDAWAELADARAELDDGWAEYHDGVRELQDQVAEAEQEISDGQTELDDALVELNDNEQKLTDARAELDDGWQEYYDGRRDYEDGLDEYEDGYAQYEDGLEQYEDGLAEYRAGQRRLSSALDQLNSGEAQYSAGKSQFDQLVQTYLLPGSGYSSVDALCAALAAEGSGGGPAHAAVDAALTALNNQISALRTAVDALNKLEPQKEQLDAQVTALQDSLQSTRERIAELTALGELTEEQQAELAALRQKESELIAQLNGTAEAPGLLARQAQVNGALSAIDTQLAQEGLTRETARQTLAQLEPAADQIPQSAEAVRASYQTLLASRRELDDGWDEYYDGMAQLRAAKRELDDAKAVLDETEEELADGWTELEDARRQLEDAYQELQDGEQELADGRAELDDGWQDYYDGLQELEDARQTLAEETADAQAELSDARAELNDGETAYTDGLAEYEDGKAEAENKIADARKELEQARRDIEDIEECEWYLLGRNTNTGYVSYSMDADRMGNLASVFPLIFFLVAALVCLTTMTRMVEEQRVTIGGLKALGYSKGIIAVKYVGYGFLASTVGALLGLAVGLTLLPWIICNAWNIIYTLGPIQYGLEPVTSAVACLAAIGTVTLSALGACFSTLAAVPAQLMRPKAPPAGKRVLLERLPFLWRRLSFNYKITIRNLFRYQRRFWMTVIGIGGCAALIVTAFGLRGSIFDIMDKQFEEIYGYTAQIGLVDKVTPGELREVTQALDEDPLAEGWLVCCSASMTAETDAYTVDCTVQVFPDQASMAPFIHLRHRTDDEPVTLSDDGVVLTEKLASLLDVQPGDTITLDGDSRVEVRVADVTEHYIQHYVYMTDAYYETVFGTEPRQNLMLADYPVEDAAAEDLERELVGLDGVTSLTRMEDTRDTYGSSLESVDYAVVLIIVCAAALAFVVLYNLTNINITERMRELATLKVLGFYDGELSAYIYRENVILTVFGVAMGMVMGKLLHQWLILTVEIDMLMFGRQLSLSSYAYAVVLTVLFSLLVNLAAHRKLKKLDMVESLKTVE</sequence>
<dbReference type="InterPro" id="IPR038766">
    <property type="entry name" value="Membrane_comp_ABC_pdt"/>
</dbReference>
<keyword evidence="4 7" id="KW-1133">Transmembrane helix</keyword>
<feature type="coiled-coil region" evidence="6">
    <location>
        <begin position="623"/>
        <end position="766"/>
    </location>
</feature>
<accession>A0ABS2FU01</accession>
<dbReference type="Gene3D" id="1.10.287.2610">
    <property type="match status" value="1"/>
</dbReference>
<comment type="subcellular location">
    <subcellularLocation>
        <location evidence="1">Cell membrane</location>
        <topology evidence="1">Multi-pass membrane protein</topology>
    </subcellularLocation>
</comment>
<feature type="transmembrane region" description="Helical" evidence="7">
    <location>
        <begin position="1285"/>
        <end position="1303"/>
    </location>
</feature>
<evidence type="ECO:0000259" key="9">
    <source>
        <dbReference type="Pfam" id="PF12704"/>
    </source>
</evidence>
<evidence type="ECO:0000259" key="8">
    <source>
        <dbReference type="Pfam" id="PF02687"/>
    </source>
</evidence>
<feature type="domain" description="ABC3 transporter permease C-terminal" evidence="8">
    <location>
        <begin position="1194"/>
        <end position="1310"/>
    </location>
</feature>
<keyword evidence="3 7" id="KW-0812">Transmembrane</keyword>
<dbReference type="EMBL" id="JACSNX010000003">
    <property type="protein sequence ID" value="MBM6850548.1"/>
    <property type="molecule type" value="Genomic_DNA"/>
</dbReference>
<evidence type="ECO:0000256" key="1">
    <source>
        <dbReference type="ARBA" id="ARBA00004651"/>
    </source>
</evidence>
<evidence type="ECO:0000256" key="6">
    <source>
        <dbReference type="SAM" id="Coils"/>
    </source>
</evidence>
<keyword evidence="2" id="KW-1003">Cell membrane</keyword>
<dbReference type="PANTHER" id="PTHR30287">
    <property type="entry name" value="MEMBRANE COMPONENT OF PREDICTED ABC SUPERFAMILY METABOLITE UPTAKE TRANSPORTER"/>
    <property type="match status" value="1"/>
</dbReference>
<dbReference type="InterPro" id="IPR025857">
    <property type="entry name" value="MacB_PCD"/>
</dbReference>
<keyword evidence="5 7" id="KW-0472">Membrane</keyword>
<evidence type="ECO:0000313" key="11">
    <source>
        <dbReference type="Proteomes" id="UP000719500"/>
    </source>
</evidence>
<feature type="transmembrane region" description="Helical" evidence="7">
    <location>
        <begin position="961"/>
        <end position="981"/>
    </location>
</feature>
<dbReference type="Pfam" id="PF12704">
    <property type="entry name" value="MacB_PCD"/>
    <property type="match status" value="1"/>
</dbReference>
<dbReference type="RefSeq" id="WP_204802660.1">
    <property type="nucleotide sequence ID" value="NZ_JACSNX010000003.1"/>
</dbReference>
<keyword evidence="6" id="KW-0175">Coiled coil</keyword>
<evidence type="ECO:0000256" key="5">
    <source>
        <dbReference type="ARBA" id="ARBA00023136"/>
    </source>
</evidence>
<evidence type="ECO:0000256" key="2">
    <source>
        <dbReference type="ARBA" id="ARBA00022475"/>
    </source>
</evidence>
<feature type="coiled-coil region" evidence="6">
    <location>
        <begin position="237"/>
        <end position="390"/>
    </location>
</feature>
<gene>
    <name evidence="10" type="ORF">H9X91_03735</name>
</gene>
<organism evidence="10 11">
    <name type="scientific">Oscillibacter valericigenes</name>
    <dbReference type="NCBI Taxonomy" id="351091"/>
    <lineage>
        <taxon>Bacteria</taxon>
        <taxon>Bacillati</taxon>
        <taxon>Bacillota</taxon>
        <taxon>Clostridia</taxon>
        <taxon>Eubacteriales</taxon>
        <taxon>Oscillospiraceae</taxon>
        <taxon>Oscillibacter</taxon>
    </lineage>
</organism>
<evidence type="ECO:0000256" key="7">
    <source>
        <dbReference type="SAM" id="Phobius"/>
    </source>
</evidence>
<evidence type="ECO:0000256" key="4">
    <source>
        <dbReference type="ARBA" id="ARBA00022989"/>
    </source>
</evidence>
<feature type="transmembrane region" description="Helical" evidence="7">
    <location>
        <begin position="1190"/>
        <end position="1210"/>
    </location>
</feature>
<evidence type="ECO:0000313" key="10">
    <source>
        <dbReference type="EMBL" id="MBM6850548.1"/>
    </source>
</evidence>
<keyword evidence="11" id="KW-1185">Reference proteome</keyword>
<dbReference type="CDD" id="cd06503">
    <property type="entry name" value="ATP-synt_Fo_b"/>
    <property type="match status" value="1"/>
</dbReference>
<feature type="domain" description="ABC3 transporter permease C-terminal" evidence="8">
    <location>
        <begin position="795"/>
        <end position="909"/>
    </location>
</feature>
<proteinExistence type="predicted"/>
<feature type="transmembrane region" description="Helical" evidence="7">
    <location>
        <begin position="792"/>
        <end position="812"/>
    </location>
</feature>
<feature type="domain" description="MacB-like periplasmic core" evidence="9">
    <location>
        <begin position="34"/>
        <end position="211"/>
    </location>
</feature>
<dbReference type="Gene3D" id="6.10.250.2200">
    <property type="match status" value="1"/>
</dbReference>
<dbReference type="Pfam" id="PF02687">
    <property type="entry name" value="FtsX"/>
    <property type="match status" value="2"/>
</dbReference>
<dbReference type="PANTHER" id="PTHR30287:SF1">
    <property type="entry name" value="INNER MEMBRANE PROTEIN"/>
    <property type="match status" value="1"/>
</dbReference>
<dbReference type="Proteomes" id="UP000719500">
    <property type="component" value="Unassembled WGS sequence"/>
</dbReference>
<dbReference type="InterPro" id="IPR003838">
    <property type="entry name" value="ABC3_permease_C"/>
</dbReference>
<name>A0ABS2FU01_9FIRM</name>
<comment type="caution">
    <text evidence="10">The sequence shown here is derived from an EMBL/GenBank/DDBJ whole genome shotgun (WGS) entry which is preliminary data.</text>
</comment>